<evidence type="ECO:0000313" key="1">
    <source>
        <dbReference type="EMBL" id="SDQ72632.1"/>
    </source>
</evidence>
<dbReference type="AlphaFoldDB" id="A0A1H1D866"/>
<organism evidence="1 2">
    <name type="scientific">Thermostaphylospora chromogena</name>
    <dbReference type="NCBI Taxonomy" id="35622"/>
    <lineage>
        <taxon>Bacteria</taxon>
        <taxon>Bacillati</taxon>
        <taxon>Actinomycetota</taxon>
        <taxon>Actinomycetes</taxon>
        <taxon>Streptosporangiales</taxon>
        <taxon>Thermomonosporaceae</taxon>
        <taxon>Thermostaphylospora</taxon>
    </lineage>
</organism>
<dbReference type="STRING" id="35622.SAMN04489764_1869"/>
<dbReference type="EMBL" id="FNKK01000002">
    <property type="protein sequence ID" value="SDQ72632.1"/>
    <property type="molecule type" value="Genomic_DNA"/>
</dbReference>
<sequence length="392" mass="43031">MSQRLDTVFDMRVWEDVRGLIDACDADGVARMVAELDEAGRSEVARFLPGHLAEVRYTWDASAGIEEQAEAIRAAAVGCVASAAAVATWLTRRELMGVDGRVNDAERLLTLIRLRPPEWRAELARRLAGRLHGRDPSYPLTAALLRETGVQPPADDAFIVGWVSEVNRQHPLAHTLAADPLLDTLLPQIFRAEGVGEALQWEDDPASPYSWLGALRMLAADGRVGRDVLLDGCLTRFLLGGSAMQLRFFVRLHAAIDPTVAETEARMRDYLRLLPSSPGTVADLALRQLRKLPSVPPADFAEAIHALMFRAEKKLVLAGLSWIDQLVRLAAEYGEPATGALVMAFGHEAANVRDRAVRLAVRHKPYLEEEVLRKGAASLPPDLRACLLDEPT</sequence>
<reference evidence="1 2" key="1">
    <citation type="submission" date="2016-10" db="EMBL/GenBank/DDBJ databases">
        <authorList>
            <person name="de Groot N.N."/>
        </authorList>
    </citation>
    <scope>NUCLEOTIDE SEQUENCE [LARGE SCALE GENOMIC DNA]</scope>
    <source>
        <strain evidence="1 2">DSM 43794</strain>
    </source>
</reference>
<protein>
    <recommendedName>
        <fullName evidence="3">HEAT repeat-containing protein</fullName>
    </recommendedName>
</protein>
<gene>
    <name evidence="1" type="ORF">SAMN04489764_1869</name>
</gene>
<name>A0A1H1D866_9ACTN</name>
<keyword evidence="2" id="KW-1185">Reference proteome</keyword>
<evidence type="ECO:0008006" key="3">
    <source>
        <dbReference type="Google" id="ProtNLM"/>
    </source>
</evidence>
<accession>A0A1H1D866</accession>
<proteinExistence type="predicted"/>
<dbReference type="Proteomes" id="UP000217103">
    <property type="component" value="Unassembled WGS sequence"/>
</dbReference>
<evidence type="ECO:0000313" key="2">
    <source>
        <dbReference type="Proteomes" id="UP000217103"/>
    </source>
</evidence>